<accession>A0A2P1GMX1</accession>
<comment type="subunit">
    <text evidence="9">Homomultimer; forms the nucleocapsid. Binds to the viral genomic RNA. N0 interacts with the phosphoprotein (via N-terminus); this interaction allows P to chaperon N0 to avoid N polymerization before encapsidation. Interacts as N-RNA template with the phosphoprotein (via C-terminus); this interaction positions the polymerase on the template.</text>
</comment>
<dbReference type="GO" id="GO:0003723">
    <property type="term" value="F:RNA binding"/>
    <property type="evidence" value="ECO:0007669"/>
    <property type="project" value="UniProtKB-KW"/>
</dbReference>
<keyword evidence="4 9" id="KW-0946">Virion</keyword>
<evidence type="ECO:0000256" key="4">
    <source>
        <dbReference type="ARBA" id="ARBA00022844"/>
    </source>
</evidence>
<organism evidence="10">
    <name type="scientific">Wenzhou pacific spadenose shark paramyxovirus</name>
    <dbReference type="NCBI Taxonomy" id="2116452"/>
    <lineage>
        <taxon>Viruses</taxon>
        <taxon>Riboviria</taxon>
        <taxon>Orthornavirae</taxon>
        <taxon>Negarnaviricota</taxon>
        <taxon>Haploviricotina</taxon>
        <taxon>Monjiviricetes</taxon>
        <taxon>Mononegavirales</taxon>
        <taxon>Paramyxoviridae</taxon>
        <taxon>Skoliovirinae</taxon>
        <taxon>Scoliodonvirus</taxon>
        <taxon>Scoliodonvirus scoliodontis</taxon>
    </lineage>
</organism>
<comment type="subcellular location">
    <subcellularLocation>
        <location evidence="9">Virion</location>
    </subcellularLocation>
    <subcellularLocation>
        <location evidence="9">Host cytoplasm</location>
    </subcellularLocation>
</comment>
<keyword evidence="8 9" id="KW-0687">Ribonucleoprotein</keyword>
<evidence type="ECO:0000256" key="5">
    <source>
        <dbReference type="ARBA" id="ARBA00022884"/>
    </source>
</evidence>
<dbReference type="GO" id="GO:0030430">
    <property type="term" value="C:host cell cytoplasm"/>
    <property type="evidence" value="ECO:0007669"/>
    <property type="project" value="UniProtKB-SubCell"/>
</dbReference>
<keyword evidence="3 9" id="KW-0167">Capsid protein</keyword>
<evidence type="ECO:0000256" key="7">
    <source>
        <dbReference type="ARBA" id="ARBA00023200"/>
    </source>
</evidence>
<comment type="similarity">
    <text evidence="1 9">Belongs to the paramyxoviruses nucleocapsid family.</text>
</comment>
<name>A0A2P1GMX1_9MONO</name>
<keyword evidence="2 9" id="KW-1139">Helical capsid protein</keyword>
<dbReference type="RefSeq" id="YP_010790470.1">
    <property type="nucleotide sequence ID" value="NC_075438.1"/>
</dbReference>
<evidence type="ECO:0000256" key="2">
    <source>
        <dbReference type="ARBA" id="ARBA00022497"/>
    </source>
</evidence>
<evidence type="ECO:0000256" key="1">
    <source>
        <dbReference type="ARBA" id="ARBA00007642"/>
    </source>
</evidence>
<dbReference type="GeneID" id="80527874"/>
<dbReference type="GO" id="GO:0019029">
    <property type="term" value="C:helical viral capsid"/>
    <property type="evidence" value="ECO:0007669"/>
    <property type="project" value="UniProtKB-KW"/>
</dbReference>
<evidence type="ECO:0000313" key="11">
    <source>
        <dbReference type="Proteomes" id="UP000297009"/>
    </source>
</evidence>
<keyword evidence="6 9" id="KW-0543">Viral nucleoprotein</keyword>
<dbReference type="GO" id="GO:0005198">
    <property type="term" value="F:structural molecule activity"/>
    <property type="evidence" value="ECO:0007669"/>
    <property type="project" value="InterPro"/>
</dbReference>
<reference evidence="10" key="1">
    <citation type="journal article" date="2018" name="Nature">
        <title>The evolutionary history of vertebrate RNA viruses.</title>
        <authorList>
            <person name="Shi M."/>
            <person name="Lin X.D."/>
            <person name="Chen X."/>
            <person name="Tian J.H."/>
            <person name="Chen L.J."/>
            <person name="Li K."/>
            <person name="Wang W."/>
            <person name="Eden J.S."/>
            <person name="Shen J.J."/>
            <person name="Liu L."/>
            <person name="Holmes E.C."/>
            <person name="Zhang Y.Z."/>
        </authorList>
    </citation>
    <scope>NUCLEOTIDE SEQUENCE [LARGE SCALE GENOMIC DNA]</scope>
    <source>
        <strain evidence="10">DWXCSG11347</strain>
    </source>
</reference>
<proteinExistence type="inferred from homology"/>
<dbReference type="InterPro" id="IPR002021">
    <property type="entry name" value="Paramyx_ncap"/>
</dbReference>
<comment type="function">
    <text evidence="9">Forms the helical nucleocapsid (NC), protecting the genome from nucleases.</text>
</comment>
<dbReference type="KEGG" id="vg:80527874"/>
<sequence length="436" mass="47167">MALTFKGIKSGRSGLGKSGKLSMDELCELSCSPFVSSAANPAFGGEGSRVALISDESVAAAPLFIYPDDKPEEFWVDLFRIFGATFGGGTLNEVAREAALAAVLLSPFKNGIDLAKEVAKNSGASPEIVLLDLSPTGRIITRDPASKHAPMLGDLIDQGDANLQSRLFMAKSWDLDQEIPEEAELIRAIFCQIYGFSGKAMANYVEAYASAKLHNKVFYTNRFITNSLVITAHGATQIVDIIRASGQIRHLLVAEILASGASTGGGGAIGEIIRHHAVYIAGTQMFQYYVTVQNVMKSRRALASISGAVGEARTLIKLMRLQARYGALGPFVKFLCLPDHNQFSGNAYPSLFSMALGIEDVKGKTSHKYVHDISYVNKSLYELGKEIGRASFLEMDQSALNELEVTAEEAANMDRVNRAALKALMDDDYDSDDQEI</sequence>
<evidence type="ECO:0000256" key="3">
    <source>
        <dbReference type="ARBA" id="ARBA00022561"/>
    </source>
</evidence>
<evidence type="ECO:0000256" key="8">
    <source>
        <dbReference type="ARBA" id="ARBA00023274"/>
    </source>
</evidence>
<evidence type="ECO:0000256" key="6">
    <source>
        <dbReference type="ARBA" id="ARBA00023086"/>
    </source>
</evidence>
<evidence type="ECO:0000256" key="9">
    <source>
        <dbReference type="RuleBase" id="RU361245"/>
    </source>
</evidence>
<dbReference type="EMBL" id="MG600057">
    <property type="protein sequence ID" value="AVM87353.1"/>
    <property type="molecule type" value="Viral_cRNA"/>
</dbReference>
<keyword evidence="11" id="KW-1185">Reference proteome</keyword>
<dbReference type="GO" id="GO:0019013">
    <property type="term" value="C:viral nucleocapsid"/>
    <property type="evidence" value="ECO:0007669"/>
    <property type="project" value="UniProtKB-KW"/>
</dbReference>
<dbReference type="Proteomes" id="UP000297009">
    <property type="component" value="Segment"/>
</dbReference>
<keyword evidence="7 9" id="KW-1035">Host cytoplasm</keyword>
<protein>
    <recommendedName>
        <fullName evidence="9">Nucleocapsid</fullName>
    </recommendedName>
    <alternativeName>
        <fullName evidence="9">Nucleocapsid protein</fullName>
    </alternativeName>
</protein>
<evidence type="ECO:0000313" key="10">
    <source>
        <dbReference type="EMBL" id="AVM87353.1"/>
    </source>
</evidence>
<dbReference type="Pfam" id="PF00973">
    <property type="entry name" value="Paramyxo_ncap"/>
    <property type="match status" value="1"/>
</dbReference>
<keyword evidence="5 9" id="KW-0694">RNA-binding</keyword>
<dbReference type="GO" id="GO:1990904">
    <property type="term" value="C:ribonucleoprotein complex"/>
    <property type="evidence" value="ECO:0007669"/>
    <property type="project" value="UniProtKB-KW"/>
</dbReference>